<evidence type="ECO:0000256" key="5">
    <source>
        <dbReference type="ARBA" id="ARBA00022679"/>
    </source>
</evidence>
<dbReference type="Pfam" id="PF04757">
    <property type="entry name" value="Pex2_Pex12"/>
    <property type="match status" value="1"/>
</dbReference>
<dbReference type="PANTHER" id="PTHR48178">
    <property type="entry name" value="PEROXISOME BIOGENESIS FACTOR 2"/>
    <property type="match status" value="1"/>
</dbReference>
<evidence type="ECO:0000256" key="8">
    <source>
        <dbReference type="ARBA" id="ARBA00022771"/>
    </source>
</evidence>
<proteinExistence type="inferred from homology"/>
<dbReference type="InterPro" id="IPR017907">
    <property type="entry name" value="Znf_RING_CS"/>
</dbReference>
<dbReference type="PROSITE" id="PS00518">
    <property type="entry name" value="ZF_RING_1"/>
    <property type="match status" value="1"/>
</dbReference>
<protein>
    <recommendedName>
        <fullName evidence="17">RING-type E3 ubiquitin transferase (cysteine targeting)</fullName>
        <ecNumber evidence="17">2.3.2.36</ecNumber>
    </recommendedName>
    <alternativeName>
        <fullName evidence="15">Peroxin-2</fullName>
    </alternativeName>
</protein>
<dbReference type="GO" id="GO:0016558">
    <property type="term" value="P:protein import into peroxisome matrix"/>
    <property type="evidence" value="ECO:0007669"/>
    <property type="project" value="InterPro"/>
</dbReference>
<dbReference type="GO" id="GO:0008270">
    <property type="term" value="F:zinc ion binding"/>
    <property type="evidence" value="ECO:0007669"/>
    <property type="project" value="UniProtKB-KW"/>
</dbReference>
<keyword evidence="11" id="KW-0653">Protein transport</keyword>
<feature type="domain" description="RING-type" evidence="19">
    <location>
        <begin position="228"/>
        <end position="267"/>
    </location>
</feature>
<dbReference type="PANTHER" id="PTHR48178:SF1">
    <property type="entry name" value="PEROXISOME BIOGENESIS FACTOR 2"/>
    <property type="match status" value="1"/>
</dbReference>
<keyword evidence="14" id="KW-0576">Peroxisome</keyword>
<comment type="caution">
    <text evidence="20">The sequence shown here is derived from an EMBL/GenBank/DDBJ whole genome shotgun (WGS) entry which is preliminary data.</text>
</comment>
<dbReference type="InterPro" id="IPR013083">
    <property type="entry name" value="Znf_RING/FYVE/PHD"/>
</dbReference>
<reference evidence="20" key="1">
    <citation type="journal article" date="2016" name="Insect Biochem. Mol. Biol.">
        <title>Multifaceted biological insights from a draft genome sequence of the tobacco hornworm moth, Manduca sexta.</title>
        <authorList>
            <person name="Kanost M.R."/>
            <person name="Arrese E.L."/>
            <person name="Cao X."/>
            <person name="Chen Y.R."/>
            <person name="Chellapilla S."/>
            <person name="Goldsmith M.R."/>
            <person name="Grosse-Wilde E."/>
            <person name="Heckel D.G."/>
            <person name="Herndon N."/>
            <person name="Jiang H."/>
            <person name="Papanicolaou A."/>
            <person name="Qu J."/>
            <person name="Soulages J.L."/>
            <person name="Vogel H."/>
            <person name="Walters J."/>
            <person name="Waterhouse R.M."/>
            <person name="Ahn S.J."/>
            <person name="Almeida F.C."/>
            <person name="An C."/>
            <person name="Aqrawi P."/>
            <person name="Bretschneider A."/>
            <person name="Bryant W.B."/>
            <person name="Bucks S."/>
            <person name="Chao H."/>
            <person name="Chevignon G."/>
            <person name="Christen J.M."/>
            <person name="Clarke D.F."/>
            <person name="Dittmer N.T."/>
            <person name="Ferguson L.C.F."/>
            <person name="Garavelou S."/>
            <person name="Gordon K.H.J."/>
            <person name="Gunaratna R.T."/>
            <person name="Han Y."/>
            <person name="Hauser F."/>
            <person name="He Y."/>
            <person name="Heidel-Fischer H."/>
            <person name="Hirsh A."/>
            <person name="Hu Y."/>
            <person name="Jiang H."/>
            <person name="Kalra D."/>
            <person name="Klinner C."/>
            <person name="Konig C."/>
            <person name="Kovar C."/>
            <person name="Kroll A.R."/>
            <person name="Kuwar S.S."/>
            <person name="Lee S.L."/>
            <person name="Lehman R."/>
            <person name="Li K."/>
            <person name="Li Z."/>
            <person name="Liang H."/>
            <person name="Lovelace S."/>
            <person name="Lu Z."/>
            <person name="Mansfield J.H."/>
            <person name="McCulloch K.J."/>
            <person name="Mathew T."/>
            <person name="Morton B."/>
            <person name="Muzny D.M."/>
            <person name="Neunemann D."/>
            <person name="Ongeri F."/>
            <person name="Pauchet Y."/>
            <person name="Pu L.L."/>
            <person name="Pyrousis I."/>
            <person name="Rao X.J."/>
            <person name="Redding A."/>
            <person name="Roesel C."/>
            <person name="Sanchez-Gracia A."/>
            <person name="Schaack S."/>
            <person name="Shukla A."/>
            <person name="Tetreau G."/>
            <person name="Wang Y."/>
            <person name="Xiong G.H."/>
            <person name="Traut W."/>
            <person name="Walsh T.K."/>
            <person name="Worley K.C."/>
            <person name="Wu D."/>
            <person name="Wu W."/>
            <person name="Wu Y.Q."/>
            <person name="Zhang X."/>
            <person name="Zou Z."/>
            <person name="Zucker H."/>
            <person name="Briscoe A.D."/>
            <person name="Burmester T."/>
            <person name="Clem R.J."/>
            <person name="Feyereisen R."/>
            <person name="Grimmelikhuijzen C.J.P."/>
            <person name="Hamodrakas S.J."/>
            <person name="Hansson B.S."/>
            <person name="Huguet E."/>
            <person name="Jermiin L.S."/>
            <person name="Lan Q."/>
            <person name="Lehman H.K."/>
            <person name="Lorenzen M."/>
            <person name="Merzendorfer H."/>
            <person name="Michalopoulos I."/>
            <person name="Morton D.B."/>
            <person name="Muthukrishnan S."/>
            <person name="Oakeshott J.G."/>
            <person name="Palmer W."/>
            <person name="Park Y."/>
            <person name="Passarelli A.L."/>
            <person name="Rozas J."/>
            <person name="Schwartz L.M."/>
            <person name="Smith W."/>
            <person name="Southgate A."/>
            <person name="Vilcinskas A."/>
            <person name="Vogt R."/>
            <person name="Wang P."/>
            <person name="Werren J."/>
            <person name="Yu X.Q."/>
            <person name="Zhou J.J."/>
            <person name="Brown S.J."/>
            <person name="Scherer S.E."/>
            <person name="Richards S."/>
            <person name="Blissard G.W."/>
        </authorList>
    </citation>
    <scope>NUCLEOTIDE SEQUENCE</scope>
</reference>
<keyword evidence="9" id="KW-0833">Ubl conjugation pathway</keyword>
<evidence type="ECO:0000256" key="6">
    <source>
        <dbReference type="ARBA" id="ARBA00022692"/>
    </source>
</evidence>
<comment type="catalytic activity">
    <reaction evidence="16">
        <text>[E2 ubiquitin-conjugating enzyme]-S-ubiquitinyl-L-cysteine + [acceptor protein]-L-cysteine = [E2 ubiquitin-conjugating enzyme]-L-cysteine + [acceptor protein]-S-ubiquitinyl-L-cysteine.</text>
        <dbReference type="EC" id="2.3.2.36"/>
    </reaction>
</comment>
<keyword evidence="8 18" id="KW-0863">Zinc-finger</keyword>
<gene>
    <name evidence="20" type="ORF">O3G_MSEX004419</name>
</gene>
<evidence type="ECO:0000256" key="18">
    <source>
        <dbReference type="PROSITE-ProRule" id="PRU00175"/>
    </source>
</evidence>
<keyword evidence="10" id="KW-0862">Zinc</keyword>
<evidence type="ECO:0000313" key="20">
    <source>
        <dbReference type="EMBL" id="KAG6446353.1"/>
    </source>
</evidence>
<dbReference type="SUPFAM" id="SSF57850">
    <property type="entry name" value="RING/U-box"/>
    <property type="match status" value="1"/>
</dbReference>
<evidence type="ECO:0000256" key="16">
    <source>
        <dbReference type="ARBA" id="ARBA00034438"/>
    </source>
</evidence>
<dbReference type="InterPro" id="IPR006845">
    <property type="entry name" value="Pex_N"/>
</dbReference>
<keyword evidence="4" id="KW-0813">Transport</keyword>
<dbReference type="GO" id="GO:0061630">
    <property type="term" value="F:ubiquitin protein ligase activity"/>
    <property type="evidence" value="ECO:0007669"/>
    <property type="project" value="UniProtKB-EC"/>
</dbReference>
<dbReference type="EMBL" id="JH668332">
    <property type="protein sequence ID" value="KAG6446353.1"/>
    <property type="molecule type" value="Genomic_DNA"/>
</dbReference>
<dbReference type="GO" id="GO:0005778">
    <property type="term" value="C:peroxisomal membrane"/>
    <property type="evidence" value="ECO:0007669"/>
    <property type="project" value="UniProtKB-SubCell"/>
</dbReference>
<keyword evidence="6" id="KW-0812">Transmembrane</keyword>
<evidence type="ECO:0000256" key="12">
    <source>
        <dbReference type="ARBA" id="ARBA00022989"/>
    </source>
</evidence>
<dbReference type="PROSITE" id="PS50089">
    <property type="entry name" value="ZF_RING_2"/>
    <property type="match status" value="1"/>
</dbReference>
<dbReference type="InterPro" id="IPR025654">
    <property type="entry name" value="PEX2/10"/>
</dbReference>
<comment type="subcellular location">
    <subcellularLocation>
        <location evidence="1">Peroxisome membrane</location>
        <topology evidence="1">Multi-pass membrane protein</topology>
    </subcellularLocation>
</comment>
<evidence type="ECO:0000256" key="15">
    <source>
        <dbReference type="ARBA" id="ARBA00032511"/>
    </source>
</evidence>
<keyword evidence="7" id="KW-0479">Metal-binding</keyword>
<dbReference type="Gene3D" id="3.30.40.10">
    <property type="entry name" value="Zinc/RING finger domain, C3HC4 (zinc finger)"/>
    <property type="match status" value="1"/>
</dbReference>
<evidence type="ECO:0000256" key="1">
    <source>
        <dbReference type="ARBA" id="ARBA00004585"/>
    </source>
</evidence>
<evidence type="ECO:0000256" key="9">
    <source>
        <dbReference type="ARBA" id="ARBA00022786"/>
    </source>
</evidence>
<comment type="similarity">
    <text evidence="3">Belongs to the pex2/pex10/pex12 family.</text>
</comment>
<evidence type="ECO:0000256" key="4">
    <source>
        <dbReference type="ARBA" id="ARBA00022448"/>
    </source>
</evidence>
<dbReference type="InterPro" id="IPR001841">
    <property type="entry name" value="Znf_RING"/>
</dbReference>
<evidence type="ECO:0000256" key="10">
    <source>
        <dbReference type="ARBA" id="ARBA00022833"/>
    </source>
</evidence>
<keyword evidence="21" id="KW-1185">Reference proteome</keyword>
<evidence type="ECO:0000259" key="19">
    <source>
        <dbReference type="PROSITE" id="PS50089"/>
    </source>
</evidence>
<evidence type="ECO:0000313" key="21">
    <source>
        <dbReference type="Proteomes" id="UP000791440"/>
    </source>
</evidence>
<keyword evidence="5" id="KW-0808">Transferase</keyword>
<evidence type="ECO:0000256" key="11">
    <source>
        <dbReference type="ARBA" id="ARBA00022927"/>
    </source>
</evidence>
<reference evidence="20" key="2">
    <citation type="submission" date="2020-12" db="EMBL/GenBank/DDBJ databases">
        <authorList>
            <person name="Kanost M."/>
        </authorList>
    </citation>
    <scope>NUCLEOTIDE SEQUENCE</scope>
</reference>
<dbReference type="EC" id="2.3.2.36" evidence="17"/>
<name>A0A921YV73_MANSE</name>
<accession>A0A921YV73</accession>
<evidence type="ECO:0000256" key="2">
    <source>
        <dbReference type="ARBA" id="ARBA00004906"/>
    </source>
</evidence>
<evidence type="ECO:0000256" key="7">
    <source>
        <dbReference type="ARBA" id="ARBA00022723"/>
    </source>
</evidence>
<evidence type="ECO:0000256" key="3">
    <source>
        <dbReference type="ARBA" id="ARBA00008704"/>
    </source>
</evidence>
<evidence type="ECO:0000256" key="14">
    <source>
        <dbReference type="ARBA" id="ARBA00023140"/>
    </source>
</evidence>
<comment type="pathway">
    <text evidence="2">Protein modification; protein ubiquitination.</text>
</comment>
<dbReference type="Proteomes" id="UP000791440">
    <property type="component" value="Unassembled WGS sequence"/>
</dbReference>
<evidence type="ECO:0000256" key="13">
    <source>
        <dbReference type="ARBA" id="ARBA00023136"/>
    </source>
</evidence>
<dbReference type="AlphaFoldDB" id="A0A921YV73"/>
<sequence length="280" mass="32656">MSINYIPRVTQLDAVSLDNQVEELLKQLVLQATKFIEPRYIQPILPEIELLIRTWIFKYSVYNKRSTFGQDMLSLKYKTDYFSKSKLYWYYGFTVGLRYLKERAIYSFTSNTNVQNIVHKLETFQLIADIVNFLRFIQSGKHPILVDFILGLELQADQLTREDLTDFSWTRELLWHNFIELIGTGISLMNIFGLRSKLSSVLKYVWWRKHVRSSGQSGTPHMSLSTVCACCSNAPVLPYSMGCSHIFCYYCLKANKIADQDFACPKCYYKGKELTKFIIS</sequence>
<organism evidence="20 21">
    <name type="scientific">Manduca sexta</name>
    <name type="common">Tobacco hawkmoth</name>
    <name type="synonym">Tobacco hornworm</name>
    <dbReference type="NCBI Taxonomy" id="7130"/>
    <lineage>
        <taxon>Eukaryota</taxon>
        <taxon>Metazoa</taxon>
        <taxon>Ecdysozoa</taxon>
        <taxon>Arthropoda</taxon>
        <taxon>Hexapoda</taxon>
        <taxon>Insecta</taxon>
        <taxon>Pterygota</taxon>
        <taxon>Neoptera</taxon>
        <taxon>Endopterygota</taxon>
        <taxon>Lepidoptera</taxon>
        <taxon>Glossata</taxon>
        <taxon>Ditrysia</taxon>
        <taxon>Bombycoidea</taxon>
        <taxon>Sphingidae</taxon>
        <taxon>Sphinginae</taxon>
        <taxon>Sphingini</taxon>
        <taxon>Manduca</taxon>
    </lineage>
</organism>
<evidence type="ECO:0000256" key="17">
    <source>
        <dbReference type="ARBA" id="ARBA00034523"/>
    </source>
</evidence>
<keyword evidence="13" id="KW-0472">Membrane</keyword>
<keyword evidence="12" id="KW-1133">Transmembrane helix</keyword>